<dbReference type="PANTHER" id="PTHR31668:SF18">
    <property type="entry name" value="MALTOSE FERMENTATION REGULATORY PROTEIN MAL13-RELATED"/>
    <property type="match status" value="1"/>
</dbReference>
<evidence type="ECO:0000256" key="7">
    <source>
        <dbReference type="ARBA" id="ARBA00023242"/>
    </source>
</evidence>
<proteinExistence type="predicted"/>
<protein>
    <recommendedName>
        <fullName evidence="8">Zn(2)-C6 fungal-type domain-containing protein</fullName>
    </recommendedName>
</protein>
<comment type="subcellular location">
    <subcellularLocation>
        <location evidence="1">Nucleus</location>
    </subcellularLocation>
</comment>
<dbReference type="GO" id="GO:0003677">
    <property type="term" value="F:DNA binding"/>
    <property type="evidence" value="ECO:0007669"/>
    <property type="project" value="UniProtKB-KW"/>
</dbReference>
<evidence type="ECO:0000259" key="8">
    <source>
        <dbReference type="PROSITE" id="PS50048"/>
    </source>
</evidence>
<dbReference type="GO" id="GO:0000981">
    <property type="term" value="F:DNA-binding transcription factor activity, RNA polymerase II-specific"/>
    <property type="evidence" value="ECO:0007669"/>
    <property type="project" value="InterPro"/>
</dbReference>
<keyword evidence="7" id="KW-0539">Nucleus</keyword>
<dbReference type="GO" id="GO:0005634">
    <property type="term" value="C:nucleus"/>
    <property type="evidence" value="ECO:0007669"/>
    <property type="project" value="UniProtKB-SubCell"/>
</dbReference>
<gene>
    <name evidence="9" type="ORF">N7494_012268</name>
</gene>
<name>A0AAD6GAE3_9EURO</name>
<evidence type="ECO:0000256" key="5">
    <source>
        <dbReference type="ARBA" id="ARBA00023125"/>
    </source>
</evidence>
<organism evidence="9 10">
    <name type="scientific">Penicillium frequentans</name>
    <dbReference type="NCBI Taxonomy" id="3151616"/>
    <lineage>
        <taxon>Eukaryota</taxon>
        <taxon>Fungi</taxon>
        <taxon>Dikarya</taxon>
        <taxon>Ascomycota</taxon>
        <taxon>Pezizomycotina</taxon>
        <taxon>Eurotiomycetes</taxon>
        <taxon>Eurotiomycetidae</taxon>
        <taxon>Eurotiales</taxon>
        <taxon>Aspergillaceae</taxon>
        <taxon>Penicillium</taxon>
    </lineage>
</organism>
<dbReference type="InterPro" id="IPR001138">
    <property type="entry name" value="Zn2Cys6_DnaBD"/>
</dbReference>
<dbReference type="GO" id="GO:0008270">
    <property type="term" value="F:zinc ion binding"/>
    <property type="evidence" value="ECO:0007669"/>
    <property type="project" value="InterPro"/>
</dbReference>
<keyword evidence="6" id="KW-0804">Transcription</keyword>
<sequence>MPPKRACDLCITRKVKCSGSWPCDTCRDAVKRVSCTYLTPPRKRGPKVRRVAKQTHGLEAQVVHLDILGDQPELLDSYTAAYHEELPGLPLTDPGGPRCISKAVLAPIVRLYQQYSYSVWPVVNANALLQRLEDVDPENTSHEAENIACLATALCAATMAQLHLAPVVDGVVMIDSTTMAQACLRIRGLCDKHREHLDISSLLVSFFLHVYHAKVNQRTSAMMYIQEAISGARILRLDEPIELDDLESQVDDLIANKSLVFPLLWVSERGYAMHLGLSPSYVDPPALESLENAPGIDIHVQGLLDLVKLFVAFNQISVRRRSQDEMNPLTYLTDTETKLSTLFLKLADQVSTRTADCHITREWMRTILWQEALSLGLLSSSSSTAVMTFSFPAQVSRDLLHSLRCFSETDLLPLGRDQLLKCFEVANALADTVLLTSAGTHPGFGLGPQDFLHALYQKLLPFLEQDTILKSILRGKTAEVLVMAPARLLTRQVDEHQQDHEYCSCNQTNS</sequence>
<comment type="caution">
    <text evidence="9">The sequence shown here is derived from an EMBL/GenBank/DDBJ whole genome shotgun (WGS) entry which is preliminary data.</text>
</comment>
<dbReference type="PANTHER" id="PTHR31668">
    <property type="entry name" value="GLUCOSE TRANSPORT TRANSCRIPTION REGULATOR RGT1-RELATED-RELATED"/>
    <property type="match status" value="1"/>
</dbReference>
<dbReference type="CDD" id="cd00067">
    <property type="entry name" value="GAL4"/>
    <property type="match status" value="1"/>
</dbReference>
<dbReference type="InterPro" id="IPR050797">
    <property type="entry name" value="Carb_Metab_Trans_Reg"/>
</dbReference>
<keyword evidence="3" id="KW-0862">Zinc</keyword>
<evidence type="ECO:0000313" key="10">
    <source>
        <dbReference type="Proteomes" id="UP001220324"/>
    </source>
</evidence>
<dbReference type="Gene3D" id="4.10.240.10">
    <property type="entry name" value="Zn(2)-C6 fungal-type DNA-binding domain"/>
    <property type="match status" value="1"/>
</dbReference>
<evidence type="ECO:0000256" key="4">
    <source>
        <dbReference type="ARBA" id="ARBA00023015"/>
    </source>
</evidence>
<evidence type="ECO:0000256" key="2">
    <source>
        <dbReference type="ARBA" id="ARBA00022723"/>
    </source>
</evidence>
<keyword evidence="5" id="KW-0238">DNA-binding</keyword>
<dbReference type="PROSITE" id="PS50048">
    <property type="entry name" value="ZN2_CY6_FUNGAL_2"/>
    <property type="match status" value="1"/>
</dbReference>
<dbReference type="AlphaFoldDB" id="A0AAD6GAE3"/>
<keyword evidence="10" id="KW-1185">Reference proteome</keyword>
<evidence type="ECO:0000313" key="9">
    <source>
        <dbReference type="EMBL" id="KAJ5525618.1"/>
    </source>
</evidence>
<evidence type="ECO:0000256" key="1">
    <source>
        <dbReference type="ARBA" id="ARBA00004123"/>
    </source>
</evidence>
<dbReference type="Proteomes" id="UP001220324">
    <property type="component" value="Unassembled WGS sequence"/>
</dbReference>
<accession>A0AAD6GAE3</accession>
<reference evidence="9 10" key="1">
    <citation type="journal article" date="2023" name="IMA Fungus">
        <title>Comparative genomic study of the Penicillium genus elucidates a diverse pangenome and 15 lateral gene transfer events.</title>
        <authorList>
            <person name="Petersen C."/>
            <person name="Sorensen T."/>
            <person name="Nielsen M.R."/>
            <person name="Sondergaard T.E."/>
            <person name="Sorensen J.L."/>
            <person name="Fitzpatrick D.A."/>
            <person name="Frisvad J.C."/>
            <person name="Nielsen K.L."/>
        </authorList>
    </citation>
    <scope>NUCLEOTIDE SEQUENCE [LARGE SCALE GENOMIC DNA]</scope>
    <source>
        <strain evidence="9 10">IBT 35679</strain>
    </source>
</reference>
<dbReference type="SUPFAM" id="SSF57701">
    <property type="entry name" value="Zn2/Cys6 DNA-binding domain"/>
    <property type="match status" value="1"/>
</dbReference>
<dbReference type="SMART" id="SM00066">
    <property type="entry name" value="GAL4"/>
    <property type="match status" value="1"/>
</dbReference>
<dbReference type="InterPro" id="IPR036864">
    <property type="entry name" value="Zn2-C6_fun-type_DNA-bd_sf"/>
</dbReference>
<dbReference type="EMBL" id="JAQIZZ010000008">
    <property type="protein sequence ID" value="KAJ5525618.1"/>
    <property type="molecule type" value="Genomic_DNA"/>
</dbReference>
<evidence type="ECO:0000256" key="3">
    <source>
        <dbReference type="ARBA" id="ARBA00022833"/>
    </source>
</evidence>
<evidence type="ECO:0000256" key="6">
    <source>
        <dbReference type="ARBA" id="ARBA00023163"/>
    </source>
</evidence>
<keyword evidence="2" id="KW-0479">Metal-binding</keyword>
<feature type="domain" description="Zn(2)-C6 fungal-type" evidence="8">
    <location>
        <begin position="6"/>
        <end position="37"/>
    </location>
</feature>
<keyword evidence="4" id="KW-0805">Transcription regulation</keyword>